<dbReference type="AlphaFoldDB" id="A0A1I4CBR8"/>
<dbReference type="EMBL" id="FOTC01000001">
    <property type="protein sequence ID" value="SFK78602.1"/>
    <property type="molecule type" value="Genomic_DNA"/>
</dbReference>
<keyword evidence="1" id="KW-0472">Membrane</keyword>
<evidence type="ECO:0000256" key="1">
    <source>
        <dbReference type="SAM" id="Phobius"/>
    </source>
</evidence>
<keyword evidence="1" id="KW-1133">Transmembrane helix</keyword>
<evidence type="ECO:0000313" key="2">
    <source>
        <dbReference type="EMBL" id="SFK78602.1"/>
    </source>
</evidence>
<evidence type="ECO:0000313" key="3">
    <source>
        <dbReference type="Proteomes" id="UP000199607"/>
    </source>
</evidence>
<dbReference type="STRING" id="553466.SAMN04487950_1082"/>
<feature type="transmembrane region" description="Helical" evidence="1">
    <location>
        <begin position="97"/>
        <end position="113"/>
    </location>
</feature>
<keyword evidence="1" id="KW-0812">Transmembrane</keyword>
<gene>
    <name evidence="2" type="ORF">SAMN04487950_1082</name>
</gene>
<dbReference type="Proteomes" id="UP000199607">
    <property type="component" value="Unassembled WGS sequence"/>
</dbReference>
<proteinExistence type="predicted"/>
<name>A0A1I4CBR8_9EURY</name>
<evidence type="ECO:0008006" key="4">
    <source>
        <dbReference type="Google" id="ProtNLM"/>
    </source>
</evidence>
<feature type="transmembrane region" description="Helical" evidence="1">
    <location>
        <begin position="37"/>
        <end position="54"/>
    </location>
</feature>
<feature type="transmembrane region" description="Helical" evidence="1">
    <location>
        <begin position="169"/>
        <end position="188"/>
    </location>
</feature>
<reference evidence="3" key="1">
    <citation type="submission" date="2016-10" db="EMBL/GenBank/DDBJ databases">
        <authorList>
            <person name="Varghese N."/>
            <person name="Submissions S."/>
        </authorList>
    </citation>
    <scope>NUCLEOTIDE SEQUENCE [LARGE SCALE GENOMIC DNA]</scope>
    <source>
        <strain evidence="3">CGMCC 1.7738</strain>
    </source>
</reference>
<sequence length="267" mass="29020">MRPRLPSYDHFSVAVGLLVAGVAVTILPWLTLVSLDVVGGLALVVALGVWVVLEQIPEQVNAALDNYLYALPPVLAVGLVALFVGESVGIDRVLPDSLHLPLLGLLVLCGLVGETGRRRRARVVSERESMHALVTVTESRWFAVAISVVGSLLGYAIISVAFGEAFSPWRLAFLAGASVVGAVIGTLFQGRETNQLAVLDGGLLVRTESGRPVTVVPWWQVRRVDVTDGTVRIRRGLPFPTTYYSEFSEREEAKRVVDAIRRCQRRT</sequence>
<feature type="transmembrane region" description="Helical" evidence="1">
    <location>
        <begin position="12"/>
        <end position="31"/>
    </location>
</feature>
<accession>A0A1I4CBR8</accession>
<keyword evidence="3" id="KW-1185">Reference proteome</keyword>
<organism evidence="2 3">
    <name type="scientific">Halogranum rubrum</name>
    <dbReference type="NCBI Taxonomy" id="553466"/>
    <lineage>
        <taxon>Archaea</taxon>
        <taxon>Methanobacteriati</taxon>
        <taxon>Methanobacteriota</taxon>
        <taxon>Stenosarchaea group</taxon>
        <taxon>Halobacteria</taxon>
        <taxon>Halobacteriales</taxon>
        <taxon>Haloferacaceae</taxon>
    </lineage>
</organism>
<feature type="transmembrane region" description="Helical" evidence="1">
    <location>
        <begin position="141"/>
        <end position="163"/>
    </location>
</feature>
<feature type="transmembrane region" description="Helical" evidence="1">
    <location>
        <begin position="66"/>
        <end position="85"/>
    </location>
</feature>
<protein>
    <recommendedName>
        <fullName evidence="4">PH domain-containing protein</fullName>
    </recommendedName>
</protein>